<dbReference type="OrthoDB" id="3183767at2759"/>
<feature type="region of interest" description="Disordered" evidence="1">
    <location>
        <begin position="217"/>
        <end position="255"/>
    </location>
</feature>
<feature type="compositionally biased region" description="Pro residues" evidence="1">
    <location>
        <begin position="243"/>
        <end position="254"/>
    </location>
</feature>
<dbReference type="AlphaFoldDB" id="A0A8H6YZJ3"/>
<accession>A0A8H6YZJ3</accession>
<organism evidence="2 3">
    <name type="scientific">Mycena venus</name>
    <dbReference type="NCBI Taxonomy" id="2733690"/>
    <lineage>
        <taxon>Eukaryota</taxon>
        <taxon>Fungi</taxon>
        <taxon>Dikarya</taxon>
        <taxon>Basidiomycota</taxon>
        <taxon>Agaricomycotina</taxon>
        <taxon>Agaricomycetes</taxon>
        <taxon>Agaricomycetidae</taxon>
        <taxon>Agaricales</taxon>
        <taxon>Marasmiineae</taxon>
        <taxon>Mycenaceae</taxon>
        <taxon>Mycena</taxon>
    </lineage>
</organism>
<protein>
    <submittedName>
        <fullName evidence="2">Uncharacterized protein</fullName>
    </submittedName>
</protein>
<sequence>MGLVHDLRARVNMARTYFWNKVLDARNLIYNVGLAVGHARINALLQDYSLLPTINAFAGKLGPFKFDFHPMLVVDHLHEWSLGVWKATFTHIIRVLYATIPGEVAVATLNARFRQIPSFGRGTVRRFCSNAAEMKKLAGHNYDNLLVNIIPCIEGLLPEPFNSRLLTTLFRLSEWNALAKLRMHTEATLNYLDKTTTVIGRELRSFAATTQAEYKTVELPGETTSRARRSARKKANAVASDPSAPPPPPPPPPVAKGKFLNLLTYKFHALGDYVQSIRLFGTADSFSTQTGELAHRFVKRLYGRTNKNSAMKQMTRLERRDTRLRRAAQSAAAPHVRVRVFSDNDATLYVGLDAHHQISKSRKEPIHILKFVQRFIPKLKAHLLSRLLGRDFDGDEMEFSQAERDTVNIVQSKIYSVPTMRVNFTTYDMRRDQDTISPRTHPNVMVLSPETTPNCHPFWYARVLGIFHLEVIHSGPKSRNGGTQHMEFLWVRWYGTEPGYRSGFKAARLPKIGFVPDSDDYAFGLLDPSLVLRGCHIVPAFASGRTDTLLSLSPGQVTSARHKDEIDDWANFYVIM</sequence>
<evidence type="ECO:0000256" key="1">
    <source>
        <dbReference type="SAM" id="MobiDB-lite"/>
    </source>
</evidence>
<keyword evidence="3" id="KW-1185">Reference proteome</keyword>
<evidence type="ECO:0000313" key="2">
    <source>
        <dbReference type="EMBL" id="KAF7368189.1"/>
    </source>
</evidence>
<name>A0A8H6YZJ3_9AGAR</name>
<dbReference type="Proteomes" id="UP000620124">
    <property type="component" value="Unassembled WGS sequence"/>
</dbReference>
<evidence type="ECO:0000313" key="3">
    <source>
        <dbReference type="Proteomes" id="UP000620124"/>
    </source>
</evidence>
<feature type="compositionally biased region" description="Basic residues" evidence="1">
    <location>
        <begin position="226"/>
        <end position="235"/>
    </location>
</feature>
<comment type="caution">
    <text evidence="2">The sequence shown here is derived from an EMBL/GenBank/DDBJ whole genome shotgun (WGS) entry which is preliminary data.</text>
</comment>
<gene>
    <name evidence="2" type="ORF">MVEN_00138000</name>
</gene>
<reference evidence="2" key="1">
    <citation type="submission" date="2020-05" db="EMBL/GenBank/DDBJ databases">
        <title>Mycena genomes resolve the evolution of fungal bioluminescence.</title>
        <authorList>
            <person name="Tsai I.J."/>
        </authorList>
    </citation>
    <scope>NUCLEOTIDE SEQUENCE</scope>
    <source>
        <strain evidence="2">CCC161011</strain>
    </source>
</reference>
<dbReference type="EMBL" id="JACAZI010000002">
    <property type="protein sequence ID" value="KAF7368189.1"/>
    <property type="molecule type" value="Genomic_DNA"/>
</dbReference>
<proteinExistence type="predicted"/>